<evidence type="ECO:0000256" key="5">
    <source>
        <dbReference type="ARBA" id="ARBA00022692"/>
    </source>
</evidence>
<dbReference type="GO" id="GO:0015184">
    <property type="term" value="F:L-cystine transmembrane transporter activity"/>
    <property type="evidence" value="ECO:0007669"/>
    <property type="project" value="TreeGrafter"/>
</dbReference>
<keyword evidence="4" id="KW-0813">Transport</keyword>
<feature type="transmembrane region" description="Helical" evidence="10">
    <location>
        <begin position="34"/>
        <end position="52"/>
    </location>
</feature>
<evidence type="ECO:0000256" key="4">
    <source>
        <dbReference type="ARBA" id="ARBA00022448"/>
    </source>
</evidence>
<evidence type="ECO:0000313" key="11">
    <source>
        <dbReference type="EMBL" id="PMC17446.1"/>
    </source>
</evidence>
<dbReference type="GO" id="GO:0005886">
    <property type="term" value="C:plasma membrane"/>
    <property type="evidence" value="ECO:0007669"/>
    <property type="project" value="TreeGrafter"/>
</dbReference>
<gene>
    <name evidence="11" type="ORF">CJ235_10560</name>
</gene>
<dbReference type="EMBL" id="PNGG01000007">
    <property type="protein sequence ID" value="PMC17446.1"/>
    <property type="molecule type" value="Genomic_DNA"/>
</dbReference>
<protein>
    <recommendedName>
        <fullName evidence="3">L-cystine uptake protein TcyP</fullName>
    </recommendedName>
    <alternativeName>
        <fullName evidence="9">Transporter of cystine TcyP</fullName>
    </alternativeName>
</protein>
<dbReference type="RefSeq" id="WP_049405358.1">
    <property type="nucleotide sequence ID" value="NZ_CP066062.1"/>
</dbReference>
<dbReference type="GO" id="GO:0015293">
    <property type="term" value="F:symporter activity"/>
    <property type="evidence" value="ECO:0007669"/>
    <property type="project" value="InterPro"/>
</dbReference>
<keyword evidence="6" id="KW-0029">Amino-acid transport</keyword>
<dbReference type="FunFam" id="1.10.3860.10:FF:000004">
    <property type="entry name" value="L-cystine transporter tcyP"/>
    <property type="match status" value="1"/>
</dbReference>
<sequence>MNTLLIIINIIILVAFLIGLNVMARKHVSFPKRVFSALAIGIIFGIILHLIYGADSHVTKQTSDWFSIIGDGYVALLQMIVMPLIFVSIVSAFTKIKIGEKFAKIGTFIFIFLIGTVAIAAIIGILSALIFHLDASTIDLGSAENSRGSEIAKQAKDMTANTLPQQILELLPSNPFLDFTGQRTTSTIAVVIFAAFIGFAFLRVMRKQPEHGNLLKRGIDAVYSIVMSIVTFVLRLTPYGILAIIANTIMTSDFGAIWTLGKFVIASYAALIVMYLIHLLIVSLLGLNPATFVKKTAEVLLFAFTSRSSAGALPLNIQTQKARLGVPDGIANFSASFGLSIGQNGCAGIYPAMLAVMVAPAANVDITPQFILSVIGIVIISSFGVAGVGGGATFASIIVLSALNLPVALAGVLISVEPLIDMGRTALNVNDSMLAGAGTAKLTNHLDKETYNSRHYDELSSQNS</sequence>
<feature type="transmembrane region" description="Helical" evidence="10">
    <location>
        <begin position="222"/>
        <end position="245"/>
    </location>
</feature>
<dbReference type="Pfam" id="PF00375">
    <property type="entry name" value="SDF"/>
    <property type="match status" value="1"/>
</dbReference>
<comment type="caution">
    <text evidence="11">The sequence shown here is derived from an EMBL/GenBank/DDBJ whole genome shotgun (WGS) entry which is preliminary data.</text>
</comment>
<feature type="transmembrane region" description="Helical" evidence="10">
    <location>
        <begin position="72"/>
        <end position="93"/>
    </location>
</feature>
<accession>A0A2K4DW61</accession>
<feature type="transmembrane region" description="Helical" evidence="10">
    <location>
        <begin position="265"/>
        <end position="287"/>
    </location>
</feature>
<evidence type="ECO:0000256" key="1">
    <source>
        <dbReference type="ARBA" id="ARBA00004141"/>
    </source>
</evidence>
<evidence type="ECO:0000256" key="6">
    <source>
        <dbReference type="ARBA" id="ARBA00022970"/>
    </source>
</evidence>
<evidence type="ECO:0000256" key="2">
    <source>
        <dbReference type="ARBA" id="ARBA00006148"/>
    </source>
</evidence>
<dbReference type="PANTHER" id="PTHR42865">
    <property type="entry name" value="PROTON/GLUTAMATE-ASPARTATE SYMPORTER"/>
    <property type="match status" value="1"/>
</dbReference>
<dbReference type="PANTHER" id="PTHR42865:SF5">
    <property type="entry name" value="L-CYSTINE TRANSPORTER TCYP"/>
    <property type="match status" value="1"/>
</dbReference>
<comment type="subcellular location">
    <subcellularLocation>
        <location evidence="1">Membrane</location>
        <topology evidence="1">Multi-pass membrane protein</topology>
    </subcellularLocation>
</comment>
<dbReference type="InterPro" id="IPR036458">
    <property type="entry name" value="Na:dicarbo_symporter_sf"/>
</dbReference>
<feature type="transmembrane region" description="Helical" evidence="10">
    <location>
        <begin position="105"/>
        <end position="131"/>
    </location>
</feature>
<dbReference type="STRING" id="170573.GCA_001076995_00833"/>
<evidence type="ECO:0000256" key="9">
    <source>
        <dbReference type="ARBA" id="ARBA00031293"/>
    </source>
</evidence>
<proteinExistence type="inferred from homology"/>
<dbReference type="Proteomes" id="UP000235748">
    <property type="component" value="Unassembled WGS sequence"/>
</dbReference>
<name>A0A2K4DW61_9STAP</name>
<evidence type="ECO:0000256" key="10">
    <source>
        <dbReference type="SAM" id="Phobius"/>
    </source>
</evidence>
<keyword evidence="8 10" id="KW-0472">Membrane</keyword>
<keyword evidence="5 10" id="KW-0812">Transmembrane</keyword>
<dbReference type="SUPFAM" id="SSF118215">
    <property type="entry name" value="Proton glutamate symport protein"/>
    <property type="match status" value="1"/>
</dbReference>
<dbReference type="InterPro" id="IPR001991">
    <property type="entry name" value="Na-dicarboxylate_symporter"/>
</dbReference>
<evidence type="ECO:0000256" key="3">
    <source>
        <dbReference type="ARBA" id="ARBA00022031"/>
    </source>
</evidence>
<evidence type="ECO:0000256" key="7">
    <source>
        <dbReference type="ARBA" id="ARBA00022989"/>
    </source>
</evidence>
<dbReference type="AlphaFoldDB" id="A0A2K4DW61"/>
<keyword evidence="7 10" id="KW-1133">Transmembrane helix</keyword>
<evidence type="ECO:0000256" key="8">
    <source>
        <dbReference type="ARBA" id="ARBA00023136"/>
    </source>
</evidence>
<comment type="similarity">
    <text evidence="2">Belongs to the dicarboxylate/amino acid:cation symporter (DAACS) (TC 2.A.23) family.</text>
</comment>
<feature type="transmembrane region" description="Helical" evidence="10">
    <location>
        <begin position="370"/>
        <end position="388"/>
    </location>
</feature>
<dbReference type="Gene3D" id="1.10.3860.10">
    <property type="entry name" value="Sodium:dicarboxylate symporter"/>
    <property type="match status" value="1"/>
</dbReference>
<evidence type="ECO:0000313" key="12">
    <source>
        <dbReference type="Proteomes" id="UP000235748"/>
    </source>
</evidence>
<feature type="transmembrane region" description="Helical" evidence="10">
    <location>
        <begin position="394"/>
        <end position="416"/>
    </location>
</feature>
<feature type="transmembrane region" description="Helical" evidence="10">
    <location>
        <begin position="6"/>
        <end position="22"/>
    </location>
</feature>
<organism evidence="11 12">
    <name type="scientific">Staphylococcus pettenkoferi</name>
    <dbReference type="NCBI Taxonomy" id="170573"/>
    <lineage>
        <taxon>Bacteria</taxon>
        <taxon>Bacillati</taxon>
        <taxon>Bacillota</taxon>
        <taxon>Bacilli</taxon>
        <taxon>Bacillales</taxon>
        <taxon>Staphylococcaceae</taxon>
        <taxon>Staphylococcus</taxon>
    </lineage>
</organism>
<dbReference type="PRINTS" id="PR00173">
    <property type="entry name" value="EDTRNSPORT"/>
</dbReference>
<feature type="transmembrane region" description="Helical" evidence="10">
    <location>
        <begin position="184"/>
        <end position="202"/>
    </location>
</feature>
<reference evidence="11 12" key="1">
    <citation type="submission" date="2017-09" db="EMBL/GenBank/DDBJ databases">
        <title>Bacterial strain isolated from the female urinary microbiota.</title>
        <authorList>
            <person name="Thomas-White K."/>
            <person name="Kumar N."/>
            <person name="Forster S."/>
            <person name="Putonti C."/>
            <person name="Lawley T."/>
            <person name="Wolfe A.J."/>
        </authorList>
    </citation>
    <scope>NUCLEOTIDE SEQUENCE [LARGE SCALE GENOMIC DNA]</scope>
    <source>
        <strain evidence="11 12">UMB0834</strain>
    </source>
</reference>